<dbReference type="Proteomes" id="UP000253664">
    <property type="component" value="Unassembled WGS sequence"/>
</dbReference>
<evidence type="ECO:0000313" key="3">
    <source>
        <dbReference type="Proteomes" id="UP000253664"/>
    </source>
</evidence>
<keyword evidence="3" id="KW-1185">Reference proteome</keyword>
<evidence type="ECO:0000313" key="2">
    <source>
        <dbReference type="EMBL" id="RCI17262.1"/>
    </source>
</evidence>
<gene>
    <name evidence="2" type="ORF">L249_2851</name>
</gene>
<proteinExistence type="predicted"/>
<dbReference type="AlphaFoldDB" id="A0A367LSP3"/>
<sequence>MSFTEAKRGKRDVINTEAMGWDGTWDGWVCIDLLLSAPPLRPPPPAFSAAKRPRRRPKLAVAHEATGGPYSMAMRCATLAAKAMDTWRSSTTPTSTTHAHSPICHDNISTTLAATLPSHLPTYLPTYLVDKYLTTYPPSAPTRHTPFPPNAPRILTVSVVPPFFLLALFFFFSLVGAETCAQPGGQEA</sequence>
<keyword evidence="1" id="KW-0472">Membrane</keyword>
<keyword evidence="1" id="KW-1133">Transmembrane helix</keyword>
<protein>
    <submittedName>
        <fullName evidence="2">Uncharacterized protein</fullName>
    </submittedName>
</protein>
<evidence type="ECO:0000256" key="1">
    <source>
        <dbReference type="SAM" id="Phobius"/>
    </source>
</evidence>
<comment type="caution">
    <text evidence="2">The sequence shown here is derived from an EMBL/GenBank/DDBJ whole genome shotgun (WGS) entry which is preliminary data.</text>
</comment>
<accession>A0A367LSP3</accession>
<name>A0A367LSP3_9HYPO</name>
<keyword evidence="1" id="KW-0812">Transmembrane</keyword>
<feature type="transmembrane region" description="Helical" evidence="1">
    <location>
        <begin position="154"/>
        <end position="175"/>
    </location>
</feature>
<reference evidence="2 3" key="1">
    <citation type="journal article" date="2015" name="BMC Genomics">
        <title>Insights from the genome of Ophiocordyceps polyrhachis-furcata to pathogenicity and host specificity in insect fungi.</title>
        <authorList>
            <person name="Wichadakul D."/>
            <person name="Kobmoo N."/>
            <person name="Ingsriswang S."/>
            <person name="Tangphatsornruang S."/>
            <person name="Chantasingh D."/>
            <person name="Luangsa-ard J.J."/>
            <person name="Eurwilaichitr L."/>
        </authorList>
    </citation>
    <scope>NUCLEOTIDE SEQUENCE [LARGE SCALE GENOMIC DNA]</scope>
    <source>
        <strain evidence="2 3">BCC 54312</strain>
    </source>
</reference>
<organism evidence="2 3">
    <name type="scientific">Ophiocordyceps polyrhachis-furcata BCC 54312</name>
    <dbReference type="NCBI Taxonomy" id="1330021"/>
    <lineage>
        <taxon>Eukaryota</taxon>
        <taxon>Fungi</taxon>
        <taxon>Dikarya</taxon>
        <taxon>Ascomycota</taxon>
        <taxon>Pezizomycotina</taxon>
        <taxon>Sordariomycetes</taxon>
        <taxon>Hypocreomycetidae</taxon>
        <taxon>Hypocreales</taxon>
        <taxon>Ophiocordycipitaceae</taxon>
        <taxon>Ophiocordyceps</taxon>
    </lineage>
</organism>
<dbReference type="EMBL" id="LKCN02000001">
    <property type="protein sequence ID" value="RCI17262.1"/>
    <property type="molecule type" value="Genomic_DNA"/>
</dbReference>